<reference evidence="2" key="1">
    <citation type="submission" date="2020-06" db="EMBL/GenBank/DDBJ databases">
        <authorList>
            <person name="Li T."/>
            <person name="Hu X."/>
            <person name="Zhang T."/>
            <person name="Song X."/>
            <person name="Zhang H."/>
            <person name="Dai N."/>
            <person name="Sheng W."/>
            <person name="Hou X."/>
            <person name="Wei L."/>
        </authorList>
    </citation>
    <scope>NUCLEOTIDE SEQUENCE</scope>
    <source>
        <strain evidence="2">G02</strain>
        <tissue evidence="2">Leaf</tissue>
    </source>
</reference>
<sequence>MGKPLYLDAIIKACTRQDFAHVFVMLNISSTLLKHIFIMVPKEDVSETSCKVYVEYEWVPPKCVTCMSFRHLMKAYPSTKPVLKPAMAVYVQPPLSMNDKSIATHCSNWGQNKVGEMVKEPQKRHGVPSQPLQDDSGKGKELVLYNQFDALMLDEKLNEATSSGPKQSSPPNNYT</sequence>
<feature type="region of interest" description="Disordered" evidence="1">
    <location>
        <begin position="156"/>
        <end position="175"/>
    </location>
</feature>
<feature type="region of interest" description="Disordered" evidence="1">
    <location>
        <begin position="119"/>
        <end position="139"/>
    </location>
</feature>
<reference evidence="2" key="2">
    <citation type="journal article" date="2024" name="Plant">
        <title>Genomic evolution and insights into agronomic trait innovations of Sesamum species.</title>
        <authorList>
            <person name="Miao H."/>
            <person name="Wang L."/>
            <person name="Qu L."/>
            <person name="Liu H."/>
            <person name="Sun Y."/>
            <person name="Le M."/>
            <person name="Wang Q."/>
            <person name="Wei S."/>
            <person name="Zheng Y."/>
            <person name="Lin W."/>
            <person name="Duan Y."/>
            <person name="Cao H."/>
            <person name="Xiong S."/>
            <person name="Wang X."/>
            <person name="Wei L."/>
            <person name="Li C."/>
            <person name="Ma Q."/>
            <person name="Ju M."/>
            <person name="Zhao R."/>
            <person name="Li G."/>
            <person name="Mu C."/>
            <person name="Tian Q."/>
            <person name="Mei H."/>
            <person name="Zhang T."/>
            <person name="Gao T."/>
            <person name="Zhang H."/>
        </authorList>
    </citation>
    <scope>NUCLEOTIDE SEQUENCE</scope>
    <source>
        <strain evidence="2">G02</strain>
    </source>
</reference>
<organism evidence="2">
    <name type="scientific">Sesamum radiatum</name>
    <name type="common">Black benniseed</name>
    <dbReference type="NCBI Taxonomy" id="300843"/>
    <lineage>
        <taxon>Eukaryota</taxon>
        <taxon>Viridiplantae</taxon>
        <taxon>Streptophyta</taxon>
        <taxon>Embryophyta</taxon>
        <taxon>Tracheophyta</taxon>
        <taxon>Spermatophyta</taxon>
        <taxon>Magnoliopsida</taxon>
        <taxon>eudicotyledons</taxon>
        <taxon>Gunneridae</taxon>
        <taxon>Pentapetalae</taxon>
        <taxon>asterids</taxon>
        <taxon>lamiids</taxon>
        <taxon>Lamiales</taxon>
        <taxon>Pedaliaceae</taxon>
        <taxon>Sesamum</taxon>
    </lineage>
</organism>
<gene>
    <name evidence="2" type="ORF">Sradi_2509500</name>
</gene>
<dbReference type="PANTHER" id="PTHR31286">
    <property type="entry name" value="GLYCINE-RICH CELL WALL STRUCTURAL PROTEIN 1.8-LIKE"/>
    <property type="match status" value="1"/>
</dbReference>
<name>A0AAW2SK80_SESRA</name>
<feature type="compositionally biased region" description="Polar residues" evidence="1">
    <location>
        <begin position="159"/>
        <end position="175"/>
    </location>
</feature>
<dbReference type="InterPro" id="IPR040256">
    <property type="entry name" value="At4g02000-like"/>
</dbReference>
<comment type="caution">
    <text evidence="2">The sequence shown here is derived from an EMBL/GenBank/DDBJ whole genome shotgun (WGS) entry which is preliminary data.</text>
</comment>
<accession>A0AAW2SK80</accession>
<dbReference type="EMBL" id="JACGWJ010000010">
    <property type="protein sequence ID" value="KAL0392867.1"/>
    <property type="molecule type" value="Genomic_DNA"/>
</dbReference>
<evidence type="ECO:0000256" key="1">
    <source>
        <dbReference type="SAM" id="MobiDB-lite"/>
    </source>
</evidence>
<protein>
    <submittedName>
        <fullName evidence="2">Uncharacterized protein</fullName>
    </submittedName>
</protein>
<evidence type="ECO:0000313" key="2">
    <source>
        <dbReference type="EMBL" id="KAL0392867.1"/>
    </source>
</evidence>
<proteinExistence type="predicted"/>
<dbReference type="AlphaFoldDB" id="A0AAW2SK80"/>
<dbReference type="PANTHER" id="PTHR31286:SF180">
    <property type="entry name" value="OS10G0362600 PROTEIN"/>
    <property type="match status" value="1"/>
</dbReference>